<feature type="domain" description="Phospholipid/glycerol acyltransferase" evidence="4">
    <location>
        <begin position="33"/>
        <end position="145"/>
    </location>
</feature>
<accession>A0A518CGN3</accession>
<dbReference type="Proteomes" id="UP000317178">
    <property type="component" value="Chromosome"/>
</dbReference>
<dbReference type="AlphaFoldDB" id="A0A518CGN3"/>
<dbReference type="GO" id="GO:0006654">
    <property type="term" value="P:phosphatidic acid biosynthetic process"/>
    <property type="evidence" value="ECO:0007669"/>
    <property type="project" value="TreeGrafter"/>
</dbReference>
<keyword evidence="6" id="KW-1185">Reference proteome</keyword>
<comment type="pathway">
    <text evidence="1">Lipid metabolism.</text>
</comment>
<dbReference type="PANTHER" id="PTHR10434:SF11">
    <property type="entry name" value="1-ACYL-SN-GLYCEROL-3-PHOSPHATE ACYLTRANSFERASE"/>
    <property type="match status" value="1"/>
</dbReference>
<evidence type="ECO:0000256" key="1">
    <source>
        <dbReference type="ARBA" id="ARBA00005189"/>
    </source>
</evidence>
<gene>
    <name evidence="5" type="primary">plsC_1</name>
    <name evidence="5" type="ORF">Pla110_00350</name>
</gene>
<dbReference type="SUPFAM" id="SSF69593">
    <property type="entry name" value="Glycerol-3-phosphate (1)-acyltransferase"/>
    <property type="match status" value="1"/>
</dbReference>
<dbReference type="InterPro" id="IPR002123">
    <property type="entry name" value="Plipid/glycerol_acylTrfase"/>
</dbReference>
<dbReference type="SMART" id="SM00563">
    <property type="entry name" value="PlsC"/>
    <property type="match status" value="1"/>
</dbReference>
<organism evidence="5 6">
    <name type="scientific">Polystyrenella longa</name>
    <dbReference type="NCBI Taxonomy" id="2528007"/>
    <lineage>
        <taxon>Bacteria</taxon>
        <taxon>Pseudomonadati</taxon>
        <taxon>Planctomycetota</taxon>
        <taxon>Planctomycetia</taxon>
        <taxon>Planctomycetales</taxon>
        <taxon>Planctomycetaceae</taxon>
        <taxon>Polystyrenella</taxon>
    </lineage>
</organism>
<keyword evidence="3 5" id="KW-0012">Acyltransferase</keyword>
<sequence length="218" mass="24557">MWGFLHVVCTLFCTVWFRLRGYHQEKLPAKGGAILMMNHQSFLDPVLVGTVIRRTISFVARDSLFKAPIIGFILKRVYTMPIRRESATSSTIREAVRRLKHGFLVGLYPEGTRSPDGLVGTFKPGFLSILKRTDAPIIPVGIAGAYEAMPRSSVWIRPKKICVVFGDPISHEEIQAHFDSDQSDKEFVEFLRQRVVECQNEANARRQGKPIPTKTAGT</sequence>
<dbReference type="EMBL" id="CP036281">
    <property type="protein sequence ID" value="QDU78334.1"/>
    <property type="molecule type" value="Genomic_DNA"/>
</dbReference>
<name>A0A518CGN3_9PLAN</name>
<evidence type="ECO:0000313" key="6">
    <source>
        <dbReference type="Proteomes" id="UP000317178"/>
    </source>
</evidence>
<evidence type="ECO:0000256" key="2">
    <source>
        <dbReference type="ARBA" id="ARBA00022679"/>
    </source>
</evidence>
<protein>
    <submittedName>
        <fullName evidence="5">1-acyl-sn-glycerol-3-phosphate acyltransferase</fullName>
        <ecNumber evidence="5">2.3.1.-</ecNumber>
    </submittedName>
</protein>
<dbReference type="PANTHER" id="PTHR10434">
    <property type="entry name" value="1-ACYL-SN-GLYCEROL-3-PHOSPHATE ACYLTRANSFERASE"/>
    <property type="match status" value="1"/>
</dbReference>
<evidence type="ECO:0000256" key="3">
    <source>
        <dbReference type="ARBA" id="ARBA00023315"/>
    </source>
</evidence>
<keyword evidence="2 5" id="KW-0808">Transferase</keyword>
<reference evidence="5 6" key="1">
    <citation type="submission" date="2019-02" db="EMBL/GenBank/DDBJ databases">
        <title>Deep-cultivation of Planctomycetes and their phenomic and genomic characterization uncovers novel biology.</title>
        <authorList>
            <person name="Wiegand S."/>
            <person name="Jogler M."/>
            <person name="Boedeker C."/>
            <person name="Pinto D."/>
            <person name="Vollmers J."/>
            <person name="Rivas-Marin E."/>
            <person name="Kohn T."/>
            <person name="Peeters S.H."/>
            <person name="Heuer A."/>
            <person name="Rast P."/>
            <person name="Oberbeckmann S."/>
            <person name="Bunk B."/>
            <person name="Jeske O."/>
            <person name="Meyerdierks A."/>
            <person name="Storesund J.E."/>
            <person name="Kallscheuer N."/>
            <person name="Luecker S."/>
            <person name="Lage O.M."/>
            <person name="Pohl T."/>
            <person name="Merkel B.J."/>
            <person name="Hornburger P."/>
            <person name="Mueller R.-W."/>
            <person name="Bruemmer F."/>
            <person name="Labrenz M."/>
            <person name="Spormann A.M."/>
            <person name="Op den Camp H."/>
            <person name="Overmann J."/>
            <person name="Amann R."/>
            <person name="Jetten M.S.M."/>
            <person name="Mascher T."/>
            <person name="Medema M.H."/>
            <person name="Devos D.P."/>
            <person name="Kaster A.-K."/>
            <person name="Ovreas L."/>
            <person name="Rohde M."/>
            <person name="Galperin M.Y."/>
            <person name="Jogler C."/>
        </authorList>
    </citation>
    <scope>NUCLEOTIDE SEQUENCE [LARGE SCALE GENOMIC DNA]</scope>
    <source>
        <strain evidence="5 6">Pla110</strain>
    </source>
</reference>
<evidence type="ECO:0000259" key="4">
    <source>
        <dbReference type="SMART" id="SM00563"/>
    </source>
</evidence>
<dbReference type="KEGG" id="plon:Pla110_00350"/>
<dbReference type="CDD" id="cd07989">
    <property type="entry name" value="LPLAT_AGPAT-like"/>
    <property type="match status" value="1"/>
</dbReference>
<dbReference type="Pfam" id="PF01553">
    <property type="entry name" value="Acyltransferase"/>
    <property type="match status" value="1"/>
</dbReference>
<dbReference type="EC" id="2.3.1.-" evidence="5"/>
<proteinExistence type="predicted"/>
<dbReference type="GO" id="GO:0003841">
    <property type="term" value="F:1-acylglycerol-3-phosphate O-acyltransferase activity"/>
    <property type="evidence" value="ECO:0007669"/>
    <property type="project" value="TreeGrafter"/>
</dbReference>
<evidence type="ECO:0000313" key="5">
    <source>
        <dbReference type="EMBL" id="QDU78334.1"/>
    </source>
</evidence>